<dbReference type="AlphaFoldDB" id="A0A157ZDK9"/>
<evidence type="ECO:0000313" key="2">
    <source>
        <dbReference type="Proteomes" id="UP000054851"/>
    </source>
</evidence>
<accession>A0A157ZDK9</accession>
<gene>
    <name evidence="1" type="ORF">AWB79_00695</name>
</gene>
<protein>
    <submittedName>
        <fullName evidence="1">Uncharacterized protein</fullName>
    </submittedName>
</protein>
<reference evidence="1" key="1">
    <citation type="submission" date="2016-01" db="EMBL/GenBank/DDBJ databases">
        <authorList>
            <person name="Peeters C."/>
        </authorList>
    </citation>
    <scope>NUCLEOTIDE SEQUENCE</scope>
    <source>
        <strain evidence="1">LMG 29322</strain>
    </source>
</reference>
<organism evidence="1 2">
    <name type="scientific">Caballeronia hypogeia</name>
    <dbReference type="NCBI Taxonomy" id="1777140"/>
    <lineage>
        <taxon>Bacteria</taxon>
        <taxon>Pseudomonadati</taxon>
        <taxon>Pseudomonadota</taxon>
        <taxon>Betaproteobacteria</taxon>
        <taxon>Burkholderiales</taxon>
        <taxon>Burkholderiaceae</taxon>
        <taxon>Caballeronia</taxon>
    </lineage>
</organism>
<evidence type="ECO:0000313" key="1">
    <source>
        <dbReference type="EMBL" id="SAK43604.1"/>
    </source>
</evidence>
<proteinExistence type="predicted"/>
<keyword evidence="2" id="KW-1185">Reference proteome</keyword>
<name>A0A157ZDK9_9BURK</name>
<dbReference type="Proteomes" id="UP000054851">
    <property type="component" value="Unassembled WGS sequence"/>
</dbReference>
<sequence>MREPNVHKHATPFHASLHSHASLESNENMVIYHRGAAFKAAVSREGAAYIATASILEEDGHTTSLGELGAFANEESAYCFAVACATAFIDGDTPPVPPLLSADH</sequence>
<dbReference type="EMBL" id="FCOA02000002">
    <property type="protein sequence ID" value="SAK43604.1"/>
    <property type="molecule type" value="Genomic_DNA"/>
</dbReference>
<comment type="caution">
    <text evidence="1">The sequence shown here is derived from an EMBL/GenBank/DDBJ whole genome shotgun (WGS) entry which is preliminary data.</text>
</comment>
<dbReference type="RefSeq" id="WP_332459653.1">
    <property type="nucleotide sequence ID" value="NZ_FCOA02000002.1"/>
</dbReference>